<reference evidence="15" key="1">
    <citation type="submission" date="2018-02" db="EMBL/GenBank/DDBJ databases">
        <title>Rhizophora mucronata_Transcriptome.</title>
        <authorList>
            <person name="Meera S.P."/>
            <person name="Sreeshan A."/>
            <person name="Augustine A."/>
        </authorList>
    </citation>
    <scope>NUCLEOTIDE SEQUENCE</scope>
    <source>
        <tissue evidence="15">Leaf</tissue>
    </source>
</reference>
<sequence length="304" mass="34288">MSRSKFEVMSPNVLKRQPDTMFEFVMNCVVPQGLYVSLCFHLAVMFCCRDLSFNMLTGQIPDSFESLENLKYMFLTNNSLTGVIPAWIMNNKRNMDISYNNFTGSVQFGCQQSSVNLVSSLSSSDNSISWCLRKDLPCFGKAQYHSLFINCGGPRITDGKNEYEGDLTLGGPSSFISADKWAYSSTGLYLSNENADFIARNSFGLNVTGAEYYTSARLAPQSLKYYGLCMRKGSYKVRLHFAEIMYSDDLTFSSLGRRIFDVSIQVSEMTFAVGLLFGLFCVFFFFVTLISIYVHGDWPAFSFL</sequence>
<keyword evidence="4" id="KW-0597">Phosphoprotein</keyword>
<protein>
    <recommendedName>
        <fullName evidence="2">non-specific serine/threonine protein kinase</fullName>
        <ecNumber evidence="2">2.7.11.1</ecNumber>
    </recommendedName>
</protein>
<comment type="subcellular location">
    <subcellularLocation>
        <location evidence="1">Membrane</location>
        <topology evidence="1">Single-pass type I membrane protein</topology>
    </subcellularLocation>
</comment>
<evidence type="ECO:0000256" key="12">
    <source>
        <dbReference type="ARBA" id="ARBA00048679"/>
    </source>
</evidence>
<dbReference type="InterPro" id="IPR001611">
    <property type="entry name" value="Leu-rich_rpt"/>
</dbReference>
<keyword evidence="13" id="KW-0472">Membrane</keyword>
<dbReference type="InterPro" id="IPR051824">
    <property type="entry name" value="LRR_Rcpt-Like_S/T_Kinase"/>
</dbReference>
<keyword evidence="7" id="KW-0547">Nucleotide-binding</keyword>
<dbReference type="Gene3D" id="2.60.120.430">
    <property type="entry name" value="Galactose-binding lectin"/>
    <property type="match status" value="1"/>
</dbReference>
<evidence type="ECO:0000256" key="4">
    <source>
        <dbReference type="ARBA" id="ARBA00022553"/>
    </source>
</evidence>
<dbReference type="Pfam" id="PF00560">
    <property type="entry name" value="LRR_1"/>
    <property type="match status" value="2"/>
</dbReference>
<feature type="transmembrane region" description="Helical" evidence="13">
    <location>
        <begin position="21"/>
        <end position="46"/>
    </location>
</feature>
<comment type="catalytic activity">
    <reaction evidence="11">
        <text>L-threonyl-[protein] + ATP = O-phospho-L-threonyl-[protein] + ADP + H(+)</text>
        <dbReference type="Rhea" id="RHEA:46608"/>
        <dbReference type="Rhea" id="RHEA-COMP:11060"/>
        <dbReference type="Rhea" id="RHEA-COMP:11605"/>
        <dbReference type="ChEBI" id="CHEBI:15378"/>
        <dbReference type="ChEBI" id="CHEBI:30013"/>
        <dbReference type="ChEBI" id="CHEBI:30616"/>
        <dbReference type="ChEBI" id="CHEBI:61977"/>
        <dbReference type="ChEBI" id="CHEBI:456216"/>
        <dbReference type="EC" id="2.7.11.1"/>
    </reaction>
</comment>
<keyword evidence="13" id="KW-1133">Transmembrane helix</keyword>
<keyword evidence="3" id="KW-0723">Serine/threonine-protein kinase</keyword>
<dbReference type="InterPro" id="IPR021720">
    <property type="entry name" value="Malectin_dom"/>
</dbReference>
<keyword evidence="13" id="KW-0812">Transmembrane</keyword>
<keyword evidence="9" id="KW-0675">Receptor</keyword>
<evidence type="ECO:0000256" key="8">
    <source>
        <dbReference type="ARBA" id="ARBA00022840"/>
    </source>
</evidence>
<keyword evidence="8" id="KW-0067">ATP-binding</keyword>
<evidence type="ECO:0000256" key="9">
    <source>
        <dbReference type="ARBA" id="ARBA00023170"/>
    </source>
</evidence>
<evidence type="ECO:0000256" key="13">
    <source>
        <dbReference type="SAM" id="Phobius"/>
    </source>
</evidence>
<comment type="catalytic activity">
    <reaction evidence="12">
        <text>L-seryl-[protein] + ATP = O-phospho-L-seryl-[protein] + ADP + H(+)</text>
        <dbReference type="Rhea" id="RHEA:17989"/>
        <dbReference type="Rhea" id="RHEA-COMP:9863"/>
        <dbReference type="Rhea" id="RHEA-COMP:11604"/>
        <dbReference type="ChEBI" id="CHEBI:15378"/>
        <dbReference type="ChEBI" id="CHEBI:29999"/>
        <dbReference type="ChEBI" id="CHEBI:30616"/>
        <dbReference type="ChEBI" id="CHEBI:83421"/>
        <dbReference type="ChEBI" id="CHEBI:456216"/>
        <dbReference type="EC" id="2.7.11.1"/>
    </reaction>
</comment>
<keyword evidence="3" id="KW-0418">Kinase</keyword>
<dbReference type="GO" id="GO:0004674">
    <property type="term" value="F:protein serine/threonine kinase activity"/>
    <property type="evidence" value="ECO:0007669"/>
    <property type="project" value="UniProtKB-KW"/>
</dbReference>
<evidence type="ECO:0000256" key="1">
    <source>
        <dbReference type="ARBA" id="ARBA00004479"/>
    </source>
</evidence>
<keyword evidence="10" id="KW-0325">Glycoprotein</keyword>
<dbReference type="InterPro" id="IPR032675">
    <property type="entry name" value="LRR_dom_sf"/>
</dbReference>
<evidence type="ECO:0000256" key="6">
    <source>
        <dbReference type="ARBA" id="ARBA00022729"/>
    </source>
</evidence>
<dbReference type="Gene3D" id="3.80.10.10">
    <property type="entry name" value="Ribonuclease Inhibitor"/>
    <property type="match status" value="1"/>
</dbReference>
<accession>A0A2P2MVJ8</accession>
<dbReference type="PANTHER" id="PTHR48006">
    <property type="entry name" value="LEUCINE-RICH REPEAT-CONTAINING PROTEIN DDB_G0281931-RELATED"/>
    <property type="match status" value="1"/>
</dbReference>
<dbReference type="AlphaFoldDB" id="A0A2P2MVJ8"/>
<evidence type="ECO:0000259" key="14">
    <source>
        <dbReference type="Pfam" id="PF11721"/>
    </source>
</evidence>
<keyword evidence="5" id="KW-0808">Transferase</keyword>
<evidence type="ECO:0000256" key="10">
    <source>
        <dbReference type="ARBA" id="ARBA00023180"/>
    </source>
</evidence>
<dbReference type="GO" id="GO:0005524">
    <property type="term" value="F:ATP binding"/>
    <property type="evidence" value="ECO:0007669"/>
    <property type="project" value="UniProtKB-KW"/>
</dbReference>
<feature type="transmembrane region" description="Helical" evidence="13">
    <location>
        <begin position="271"/>
        <end position="294"/>
    </location>
</feature>
<dbReference type="Pfam" id="PF11721">
    <property type="entry name" value="Malectin"/>
    <property type="match status" value="1"/>
</dbReference>
<dbReference type="EC" id="2.7.11.1" evidence="2"/>
<dbReference type="EMBL" id="GGEC01053763">
    <property type="protein sequence ID" value="MBX34247.1"/>
    <property type="molecule type" value="Transcribed_RNA"/>
</dbReference>
<evidence type="ECO:0000256" key="5">
    <source>
        <dbReference type="ARBA" id="ARBA00022679"/>
    </source>
</evidence>
<feature type="transmembrane region" description="Helical" evidence="13">
    <location>
        <begin position="72"/>
        <end position="89"/>
    </location>
</feature>
<dbReference type="GO" id="GO:0016020">
    <property type="term" value="C:membrane"/>
    <property type="evidence" value="ECO:0007669"/>
    <property type="project" value="UniProtKB-SubCell"/>
</dbReference>
<organism evidence="15">
    <name type="scientific">Rhizophora mucronata</name>
    <name type="common">Asiatic mangrove</name>
    <dbReference type="NCBI Taxonomy" id="61149"/>
    <lineage>
        <taxon>Eukaryota</taxon>
        <taxon>Viridiplantae</taxon>
        <taxon>Streptophyta</taxon>
        <taxon>Embryophyta</taxon>
        <taxon>Tracheophyta</taxon>
        <taxon>Spermatophyta</taxon>
        <taxon>Magnoliopsida</taxon>
        <taxon>eudicotyledons</taxon>
        <taxon>Gunneridae</taxon>
        <taxon>Pentapetalae</taxon>
        <taxon>rosids</taxon>
        <taxon>fabids</taxon>
        <taxon>Malpighiales</taxon>
        <taxon>Rhizophoraceae</taxon>
        <taxon>Rhizophora</taxon>
    </lineage>
</organism>
<dbReference type="SUPFAM" id="SSF52058">
    <property type="entry name" value="L domain-like"/>
    <property type="match status" value="1"/>
</dbReference>
<evidence type="ECO:0000256" key="11">
    <source>
        <dbReference type="ARBA" id="ARBA00047899"/>
    </source>
</evidence>
<keyword evidence="6" id="KW-0732">Signal</keyword>
<name>A0A2P2MVJ8_RHIMU</name>
<evidence type="ECO:0000256" key="7">
    <source>
        <dbReference type="ARBA" id="ARBA00022741"/>
    </source>
</evidence>
<proteinExistence type="predicted"/>
<feature type="domain" description="Malectin" evidence="14">
    <location>
        <begin position="146"/>
        <end position="265"/>
    </location>
</feature>
<evidence type="ECO:0000313" key="15">
    <source>
        <dbReference type="EMBL" id="MBX34247.1"/>
    </source>
</evidence>
<dbReference type="PANTHER" id="PTHR48006:SF60">
    <property type="entry name" value="PROTEIN KINASE DOMAIN-CONTAINING PROTEIN"/>
    <property type="match status" value="1"/>
</dbReference>
<evidence type="ECO:0000256" key="2">
    <source>
        <dbReference type="ARBA" id="ARBA00012513"/>
    </source>
</evidence>
<evidence type="ECO:0000256" key="3">
    <source>
        <dbReference type="ARBA" id="ARBA00022527"/>
    </source>
</evidence>